<evidence type="ECO:0000313" key="3">
    <source>
        <dbReference type="EMBL" id="MBB3045917.1"/>
    </source>
</evidence>
<dbReference type="Gene3D" id="3.40.30.10">
    <property type="entry name" value="Glutaredoxin"/>
    <property type="match status" value="1"/>
</dbReference>
<name>A0A7W4Z4C5_9GAMM</name>
<comment type="similarity">
    <text evidence="1 2">Belongs to the ArsC family.</text>
</comment>
<dbReference type="PROSITE" id="PS51353">
    <property type="entry name" value="ARSC"/>
    <property type="match status" value="1"/>
</dbReference>
<gene>
    <name evidence="3" type="ORF">FHR99_000153</name>
</gene>
<sequence>MIKLYGIKNCDTVRKARKWLEQKGIEHTFTDYRDEPLSKSELNGWYDAVGDKLLNKRSTTWKQLSDAERSADSKDAIVGLLAQHPTLIKRPVLVKADTVHVGFSDKDYQQFF</sequence>
<comment type="caution">
    <text evidence="3">The sequence shown here is derived from an EMBL/GenBank/DDBJ whole genome shotgun (WGS) entry which is preliminary data.</text>
</comment>
<dbReference type="CDD" id="cd03035">
    <property type="entry name" value="ArsC_Yffb"/>
    <property type="match status" value="1"/>
</dbReference>
<protein>
    <submittedName>
        <fullName evidence="3">Spx/MgsR family transcriptional regulator</fullName>
    </submittedName>
</protein>
<dbReference type="InterPro" id="IPR006504">
    <property type="entry name" value="Tscrpt_reg_Spx/MgsR"/>
</dbReference>
<dbReference type="PANTHER" id="PTHR30041">
    <property type="entry name" value="ARSENATE REDUCTASE"/>
    <property type="match status" value="1"/>
</dbReference>
<dbReference type="Proteomes" id="UP000537130">
    <property type="component" value="Unassembled WGS sequence"/>
</dbReference>
<organism evidence="3 4">
    <name type="scientific">Litorivivens lipolytica</name>
    <dbReference type="NCBI Taxonomy" id="1524264"/>
    <lineage>
        <taxon>Bacteria</taxon>
        <taxon>Pseudomonadati</taxon>
        <taxon>Pseudomonadota</taxon>
        <taxon>Gammaproteobacteria</taxon>
        <taxon>Litorivivens</taxon>
    </lineage>
</organism>
<dbReference type="PANTHER" id="PTHR30041:SF8">
    <property type="entry name" value="PROTEIN YFFB"/>
    <property type="match status" value="1"/>
</dbReference>
<keyword evidence="4" id="KW-1185">Reference proteome</keyword>
<dbReference type="SUPFAM" id="SSF52833">
    <property type="entry name" value="Thioredoxin-like"/>
    <property type="match status" value="1"/>
</dbReference>
<evidence type="ECO:0000313" key="4">
    <source>
        <dbReference type="Proteomes" id="UP000537130"/>
    </source>
</evidence>
<dbReference type="NCBIfam" id="TIGR01617">
    <property type="entry name" value="arsC_related"/>
    <property type="match status" value="1"/>
</dbReference>
<dbReference type="InterPro" id="IPR036249">
    <property type="entry name" value="Thioredoxin-like_sf"/>
</dbReference>
<dbReference type="Pfam" id="PF03960">
    <property type="entry name" value="ArsC"/>
    <property type="match status" value="1"/>
</dbReference>
<dbReference type="RefSeq" id="WP_183408633.1">
    <property type="nucleotide sequence ID" value="NZ_JACHWY010000001.1"/>
</dbReference>
<reference evidence="3 4" key="1">
    <citation type="submission" date="2020-08" db="EMBL/GenBank/DDBJ databases">
        <title>Genomic Encyclopedia of Type Strains, Phase III (KMG-III): the genomes of soil and plant-associated and newly described type strains.</title>
        <authorList>
            <person name="Whitman W."/>
        </authorList>
    </citation>
    <scope>NUCLEOTIDE SEQUENCE [LARGE SCALE GENOMIC DNA]</scope>
    <source>
        <strain evidence="3 4">CECT 8654</strain>
    </source>
</reference>
<dbReference type="EMBL" id="JACHWY010000001">
    <property type="protein sequence ID" value="MBB3045917.1"/>
    <property type="molecule type" value="Genomic_DNA"/>
</dbReference>
<dbReference type="AlphaFoldDB" id="A0A7W4Z4C5"/>
<evidence type="ECO:0000256" key="2">
    <source>
        <dbReference type="PROSITE-ProRule" id="PRU01282"/>
    </source>
</evidence>
<evidence type="ECO:0000256" key="1">
    <source>
        <dbReference type="ARBA" id="ARBA00007198"/>
    </source>
</evidence>
<accession>A0A7W4Z4C5</accession>
<dbReference type="InterPro" id="IPR006660">
    <property type="entry name" value="Arsenate_reductase-like"/>
</dbReference>
<proteinExistence type="inferred from homology"/>